<evidence type="ECO:0000313" key="1">
    <source>
        <dbReference type="EMBL" id="OUL64582.1"/>
    </source>
</evidence>
<sequence length="60" mass="6880">MFFEDAVRLRLTGLMRVGAGFHTLRRYTPFLMLRLQSPVPFDLPFDSLQAQLSAAPDVRL</sequence>
<gene>
    <name evidence="1" type="ORF">HK16_03970</name>
</gene>
<dbReference type="AlphaFoldDB" id="A0A252EE60"/>
<organism evidence="1 2">
    <name type="scientific">Acetobacter senegalensis</name>
    <dbReference type="NCBI Taxonomy" id="446692"/>
    <lineage>
        <taxon>Bacteria</taxon>
        <taxon>Pseudomonadati</taxon>
        <taxon>Pseudomonadota</taxon>
        <taxon>Alphaproteobacteria</taxon>
        <taxon>Acetobacterales</taxon>
        <taxon>Acetobacteraceae</taxon>
        <taxon>Acetobacter</taxon>
    </lineage>
</organism>
<comment type="caution">
    <text evidence="1">The sequence shown here is derived from an EMBL/GenBank/DDBJ whole genome shotgun (WGS) entry which is preliminary data.</text>
</comment>
<name>A0A252EE60_9PROT</name>
<dbReference type="Proteomes" id="UP000195072">
    <property type="component" value="Unassembled WGS sequence"/>
</dbReference>
<dbReference type="EMBL" id="JOOZ01000157">
    <property type="protein sequence ID" value="OUL64582.1"/>
    <property type="molecule type" value="Genomic_DNA"/>
</dbReference>
<accession>A0A252EE60</accession>
<reference evidence="1 2" key="1">
    <citation type="submission" date="2014-06" db="EMBL/GenBank/DDBJ databases">
        <authorList>
            <person name="Ju J."/>
            <person name="Zhang J."/>
        </authorList>
    </citation>
    <scope>NUCLEOTIDE SEQUENCE [LARGE SCALE GENOMIC DNA]</scope>
    <source>
        <strain evidence="1">DmL_050</strain>
    </source>
</reference>
<evidence type="ECO:0000313" key="2">
    <source>
        <dbReference type="Proteomes" id="UP000195072"/>
    </source>
</evidence>
<protein>
    <submittedName>
        <fullName evidence="1">Uncharacterized protein</fullName>
    </submittedName>
</protein>
<proteinExistence type="predicted"/>